<name>A0A1B9IZV8_9TREE</name>
<keyword evidence="3 6" id="KW-0812">Transmembrane</keyword>
<dbReference type="InterPro" id="IPR045225">
    <property type="entry name" value="Uracil/uridine/allantoin_perm"/>
</dbReference>
<feature type="transmembrane region" description="Helical" evidence="6">
    <location>
        <begin position="78"/>
        <end position="101"/>
    </location>
</feature>
<dbReference type="AlphaFoldDB" id="A0A1B9IZV8"/>
<dbReference type="PANTHER" id="PTHR30618">
    <property type="entry name" value="NCS1 FAMILY PURINE/PYRIMIDINE TRANSPORTER"/>
    <property type="match status" value="1"/>
</dbReference>
<accession>A0A1B9IZV8</accession>
<feature type="transmembrane region" description="Helical" evidence="6">
    <location>
        <begin position="51"/>
        <end position="72"/>
    </location>
</feature>
<comment type="subcellular location">
    <subcellularLocation>
        <location evidence="1">Membrane</location>
        <topology evidence="1">Multi-pass membrane protein</topology>
    </subcellularLocation>
</comment>
<feature type="transmembrane region" description="Helical" evidence="6">
    <location>
        <begin position="395"/>
        <end position="420"/>
    </location>
</feature>
<dbReference type="Gene3D" id="1.10.4160.10">
    <property type="entry name" value="Hydantoin permease"/>
    <property type="match status" value="1"/>
</dbReference>
<feature type="transmembrane region" description="Helical" evidence="6">
    <location>
        <begin position="201"/>
        <end position="220"/>
    </location>
</feature>
<feature type="transmembrane region" description="Helical" evidence="6">
    <location>
        <begin position="280"/>
        <end position="310"/>
    </location>
</feature>
<evidence type="ECO:0000256" key="4">
    <source>
        <dbReference type="ARBA" id="ARBA00022989"/>
    </source>
</evidence>
<dbReference type="CDD" id="cd11482">
    <property type="entry name" value="SLC-NCS1sbd_NRT1-like"/>
    <property type="match status" value="1"/>
</dbReference>
<dbReference type="GO" id="GO:0005886">
    <property type="term" value="C:plasma membrane"/>
    <property type="evidence" value="ECO:0007669"/>
    <property type="project" value="TreeGrafter"/>
</dbReference>
<keyword evidence="4 6" id="KW-1133">Transmembrane helix</keyword>
<feature type="transmembrane region" description="Helical" evidence="6">
    <location>
        <begin position="449"/>
        <end position="469"/>
    </location>
</feature>
<dbReference type="PANTHER" id="PTHR30618:SF15">
    <property type="entry name" value="NICOTINAMIDE RIBOSIDE TRANSPORTER 1-RELATED"/>
    <property type="match status" value="1"/>
</dbReference>
<feature type="transmembrane region" description="Helical" evidence="6">
    <location>
        <begin position="371"/>
        <end position="389"/>
    </location>
</feature>
<evidence type="ECO:0000313" key="7">
    <source>
        <dbReference type="EMBL" id="OCF61071.1"/>
    </source>
</evidence>
<dbReference type="EMBL" id="KI669459">
    <property type="protein sequence ID" value="OCF61071.1"/>
    <property type="molecule type" value="Genomic_DNA"/>
</dbReference>
<evidence type="ECO:0000256" key="2">
    <source>
        <dbReference type="ARBA" id="ARBA00008974"/>
    </source>
</evidence>
<feature type="transmembrane region" description="Helical" evidence="6">
    <location>
        <begin position="330"/>
        <end position="350"/>
    </location>
</feature>
<evidence type="ECO:0000256" key="6">
    <source>
        <dbReference type="SAM" id="Phobius"/>
    </source>
</evidence>
<dbReference type="InterPro" id="IPR001248">
    <property type="entry name" value="Pur-cyt_permease"/>
</dbReference>
<protein>
    <recommendedName>
        <fullName evidence="9">Uracil permease</fullName>
    </recommendedName>
</protein>
<evidence type="ECO:0008006" key="9">
    <source>
        <dbReference type="Google" id="ProtNLM"/>
    </source>
</evidence>
<reference evidence="7 8" key="1">
    <citation type="submission" date="2013-07" db="EMBL/GenBank/DDBJ databases">
        <title>The Genome Sequence of Kwoniella mangroviensis CBS10435.</title>
        <authorList>
            <consortium name="The Broad Institute Genome Sequencing Platform"/>
            <person name="Cuomo C."/>
            <person name="Litvintseva A."/>
            <person name="Chen Y."/>
            <person name="Heitman J."/>
            <person name="Sun S."/>
            <person name="Springer D."/>
            <person name="Dromer F."/>
            <person name="Young S.K."/>
            <person name="Zeng Q."/>
            <person name="Gargeya S."/>
            <person name="Fitzgerald M."/>
            <person name="Abouelleil A."/>
            <person name="Alvarado L."/>
            <person name="Berlin A.M."/>
            <person name="Chapman S.B."/>
            <person name="Dewar J."/>
            <person name="Goldberg J."/>
            <person name="Griggs A."/>
            <person name="Gujja S."/>
            <person name="Hansen M."/>
            <person name="Howarth C."/>
            <person name="Imamovic A."/>
            <person name="Larimer J."/>
            <person name="McCowan C."/>
            <person name="Murphy C."/>
            <person name="Pearson M."/>
            <person name="Priest M."/>
            <person name="Roberts A."/>
            <person name="Saif S."/>
            <person name="Shea T."/>
            <person name="Sykes S."/>
            <person name="Wortman J."/>
            <person name="Nusbaum C."/>
            <person name="Birren B."/>
        </authorList>
    </citation>
    <scope>NUCLEOTIDE SEQUENCE [LARGE SCALE GENOMIC DNA]</scope>
    <source>
        <strain evidence="7 8">CBS 10435</strain>
    </source>
</reference>
<sequence length="557" mass="61014">MSSTTKLRKLARRLECPVDEDGGYTNDRWTNRDLIPIPPDRRTYKIWSFCIYWFVSGACISAYSTGSSLLAYGLTAQQSMACVVIGAVITGLLSVVSGFPGEIHHIGFTVVSRMSWGMKGSYFPVCLRVFTSVWWFGIQSYWGGQAVNLMLGAMSPSWKHQPNKFSASSNITHQDFLGVVLWYLAYIPLVLVPPERLQRPFVLSSAAFGATLIGLLAWAVPNAGGGGPLFKTVNTASSTPYSMMLGITSILGSWGSGTIGQSDWVRYSERRYYPMLSQLFAAPLMITLCALVGVVVTSASSSILGEIIWSPIELLSAIQDHYNSTPGVRAAVFFAGLGCTCAQLSINVLLNSVSTGMDMAGLWPKYLNIRRGAYLLAAIGIASNPWQILASAATFLSVISGLGVFIAPMTGIMLADYIVLRRCHVKIEDLYNGSPSSIYWFKNGFHWRAIVAFVMGAWPFCPGFIMILIDPTATNAWVKLFNISFLVGLAIGFFVYLCICLISPIPHQKEGLNYLDDERFCKNVSGEPSTPAVDENESEDKDRDIKGIETNALVREV</sequence>
<gene>
    <name evidence="7" type="ORF">L486_00715</name>
</gene>
<organism evidence="7 8">
    <name type="scientific">Kwoniella mangroviensis CBS 10435</name>
    <dbReference type="NCBI Taxonomy" id="1331196"/>
    <lineage>
        <taxon>Eukaryota</taxon>
        <taxon>Fungi</taxon>
        <taxon>Dikarya</taxon>
        <taxon>Basidiomycota</taxon>
        <taxon>Agaricomycotina</taxon>
        <taxon>Tremellomycetes</taxon>
        <taxon>Tremellales</taxon>
        <taxon>Cryptococcaceae</taxon>
        <taxon>Kwoniella</taxon>
    </lineage>
</organism>
<feature type="transmembrane region" description="Helical" evidence="6">
    <location>
        <begin position="240"/>
        <end position="259"/>
    </location>
</feature>
<keyword evidence="8" id="KW-1185">Reference proteome</keyword>
<comment type="similarity">
    <text evidence="2">Belongs to the purine-cytosine permease (2.A.39) family.</text>
</comment>
<dbReference type="Pfam" id="PF02133">
    <property type="entry name" value="Transp_cyt_pur"/>
    <property type="match status" value="1"/>
</dbReference>
<evidence type="ECO:0000256" key="1">
    <source>
        <dbReference type="ARBA" id="ARBA00004141"/>
    </source>
</evidence>
<feature type="transmembrane region" description="Helical" evidence="6">
    <location>
        <begin position="122"/>
        <end position="142"/>
    </location>
</feature>
<feature type="transmembrane region" description="Helical" evidence="6">
    <location>
        <begin position="481"/>
        <end position="502"/>
    </location>
</feature>
<feature type="transmembrane region" description="Helical" evidence="6">
    <location>
        <begin position="176"/>
        <end position="194"/>
    </location>
</feature>
<reference evidence="8" key="2">
    <citation type="submission" date="2013-12" db="EMBL/GenBank/DDBJ databases">
        <title>Evolution of pathogenesis and genome organization in the Tremellales.</title>
        <authorList>
            <person name="Cuomo C."/>
            <person name="Litvintseva A."/>
            <person name="Heitman J."/>
            <person name="Chen Y."/>
            <person name="Sun S."/>
            <person name="Springer D."/>
            <person name="Dromer F."/>
            <person name="Young S."/>
            <person name="Zeng Q."/>
            <person name="Chapman S."/>
            <person name="Gujja S."/>
            <person name="Saif S."/>
            <person name="Birren B."/>
        </authorList>
    </citation>
    <scope>NUCLEOTIDE SEQUENCE [LARGE SCALE GENOMIC DNA]</scope>
    <source>
        <strain evidence="8">CBS 10435</strain>
    </source>
</reference>
<evidence type="ECO:0000313" key="8">
    <source>
        <dbReference type="Proteomes" id="UP000092583"/>
    </source>
</evidence>
<evidence type="ECO:0000256" key="3">
    <source>
        <dbReference type="ARBA" id="ARBA00022692"/>
    </source>
</evidence>
<dbReference type="GO" id="GO:0015205">
    <property type="term" value="F:nucleobase transmembrane transporter activity"/>
    <property type="evidence" value="ECO:0007669"/>
    <property type="project" value="TreeGrafter"/>
</dbReference>
<dbReference type="Proteomes" id="UP000092583">
    <property type="component" value="Unassembled WGS sequence"/>
</dbReference>
<evidence type="ECO:0000256" key="5">
    <source>
        <dbReference type="ARBA" id="ARBA00023136"/>
    </source>
</evidence>
<proteinExistence type="inferred from homology"/>
<keyword evidence="5 6" id="KW-0472">Membrane</keyword>
<dbReference type="OrthoDB" id="2018619at2759"/>